<feature type="domain" description="DUF2147" evidence="2">
    <location>
        <begin position="27"/>
        <end position="141"/>
    </location>
</feature>
<protein>
    <submittedName>
        <fullName evidence="3">DUF2147 domain-containing protein</fullName>
    </submittedName>
</protein>
<feature type="signal peptide" evidence="1">
    <location>
        <begin position="1"/>
        <end position="19"/>
    </location>
</feature>
<sequence>MKYLIIKLLICICVSFVQAQQESQFLGKWKTIDDETKQAKSIIEIYKKDQALFAKVIELLPAATIKTCNRCPGEKNGKSLLGMDIMWNMTPDNNDYSNGQIMDPKSGKIYSCTIALEGTEKLLVRGYIGISLFGRTQTWERVK</sequence>
<dbReference type="Pfam" id="PF09917">
    <property type="entry name" value="DUF2147"/>
    <property type="match status" value="1"/>
</dbReference>
<feature type="chain" id="PRO_5038779550" evidence="1">
    <location>
        <begin position="20"/>
        <end position="143"/>
    </location>
</feature>
<dbReference type="InterPro" id="IPR019223">
    <property type="entry name" value="DUF2147"/>
</dbReference>
<accession>A0A9D7S8A2</accession>
<comment type="caution">
    <text evidence="3">The sequence shown here is derived from an EMBL/GenBank/DDBJ whole genome shotgun (WGS) entry which is preliminary data.</text>
</comment>
<keyword evidence="1" id="KW-0732">Signal</keyword>
<evidence type="ECO:0000259" key="2">
    <source>
        <dbReference type="Pfam" id="PF09917"/>
    </source>
</evidence>
<gene>
    <name evidence="3" type="ORF">IPO85_03755</name>
</gene>
<dbReference type="PANTHER" id="PTHR36919:SF3">
    <property type="entry name" value="BLL5882 PROTEIN"/>
    <property type="match status" value="1"/>
</dbReference>
<dbReference type="Proteomes" id="UP000808349">
    <property type="component" value="Unassembled WGS sequence"/>
</dbReference>
<dbReference type="Gene3D" id="2.40.128.520">
    <property type="match status" value="1"/>
</dbReference>
<evidence type="ECO:0000313" key="3">
    <source>
        <dbReference type="EMBL" id="MBK9716629.1"/>
    </source>
</evidence>
<dbReference type="AlphaFoldDB" id="A0A9D7S8A2"/>
<name>A0A9D7S8A2_9BACT</name>
<proteinExistence type="predicted"/>
<dbReference type="EMBL" id="JADKFW010000004">
    <property type="protein sequence ID" value="MBK9716629.1"/>
    <property type="molecule type" value="Genomic_DNA"/>
</dbReference>
<organism evidence="3 4">
    <name type="scientific">Candidatus Defluviibacterium haderslevense</name>
    <dbReference type="NCBI Taxonomy" id="2981993"/>
    <lineage>
        <taxon>Bacteria</taxon>
        <taxon>Pseudomonadati</taxon>
        <taxon>Bacteroidota</taxon>
        <taxon>Saprospiria</taxon>
        <taxon>Saprospirales</taxon>
        <taxon>Saprospiraceae</taxon>
        <taxon>Candidatus Defluviibacterium</taxon>
    </lineage>
</organism>
<dbReference type="PANTHER" id="PTHR36919">
    <property type="entry name" value="BLR1215 PROTEIN"/>
    <property type="match status" value="1"/>
</dbReference>
<evidence type="ECO:0000313" key="4">
    <source>
        <dbReference type="Proteomes" id="UP000808349"/>
    </source>
</evidence>
<reference evidence="3 4" key="1">
    <citation type="submission" date="2020-10" db="EMBL/GenBank/DDBJ databases">
        <title>Connecting structure to function with the recovery of over 1000 high-quality activated sludge metagenome-assembled genomes encoding full-length rRNA genes using long-read sequencing.</title>
        <authorList>
            <person name="Singleton C.M."/>
            <person name="Petriglieri F."/>
            <person name="Kristensen J.M."/>
            <person name="Kirkegaard R.H."/>
            <person name="Michaelsen T.Y."/>
            <person name="Andersen M.H."/>
            <person name="Karst S.M."/>
            <person name="Dueholm M.S."/>
            <person name="Nielsen P.H."/>
            <person name="Albertsen M."/>
        </authorList>
    </citation>
    <scope>NUCLEOTIDE SEQUENCE [LARGE SCALE GENOMIC DNA]</scope>
    <source>
        <strain evidence="3">Ribe_18-Q3-R11-54_BAT3C.373</strain>
    </source>
</reference>
<evidence type="ECO:0000256" key="1">
    <source>
        <dbReference type="SAM" id="SignalP"/>
    </source>
</evidence>